<dbReference type="EMBL" id="UINC01043899">
    <property type="protein sequence ID" value="SVB48588.1"/>
    <property type="molecule type" value="Genomic_DNA"/>
</dbReference>
<dbReference type="SUPFAM" id="SSF55040">
    <property type="entry name" value="Molybdenum cofactor biosynthesis protein C, MoaC"/>
    <property type="match status" value="1"/>
</dbReference>
<dbReference type="CDD" id="cd01420">
    <property type="entry name" value="MoaC_PE"/>
    <property type="match status" value="1"/>
</dbReference>
<dbReference type="UniPathway" id="UPA00344"/>
<comment type="catalytic activity">
    <reaction evidence="1">
        <text>(8S)-3',8-cyclo-7,8-dihydroguanosine 5'-triphosphate = cyclic pyranopterin phosphate + diphosphate</text>
        <dbReference type="Rhea" id="RHEA:49580"/>
        <dbReference type="ChEBI" id="CHEBI:33019"/>
        <dbReference type="ChEBI" id="CHEBI:59648"/>
        <dbReference type="ChEBI" id="CHEBI:131766"/>
        <dbReference type="EC" id="4.6.1.17"/>
    </reaction>
</comment>
<dbReference type="NCBIfam" id="TIGR00581">
    <property type="entry name" value="moaC"/>
    <property type="match status" value="1"/>
</dbReference>
<evidence type="ECO:0000313" key="7">
    <source>
        <dbReference type="EMBL" id="SVB48588.1"/>
    </source>
</evidence>
<keyword evidence="5" id="KW-0456">Lyase</keyword>
<keyword evidence="4" id="KW-0501">Molybdenum cofactor biosynthesis</keyword>
<gene>
    <name evidence="7" type="ORF">METZ01_LOCUS201442</name>
</gene>
<dbReference type="InterPro" id="IPR050105">
    <property type="entry name" value="MoCo_biosynth_MoaA/MoaC"/>
</dbReference>
<evidence type="ECO:0000256" key="1">
    <source>
        <dbReference type="ARBA" id="ARBA00001637"/>
    </source>
</evidence>
<dbReference type="InterPro" id="IPR023045">
    <property type="entry name" value="MoaC"/>
</dbReference>
<evidence type="ECO:0000256" key="3">
    <source>
        <dbReference type="ARBA" id="ARBA00012575"/>
    </source>
</evidence>
<dbReference type="InterPro" id="IPR036522">
    <property type="entry name" value="MoaC_sf"/>
</dbReference>
<comment type="pathway">
    <text evidence="2">Cofactor biosynthesis; molybdopterin biosynthesis.</text>
</comment>
<evidence type="ECO:0000256" key="2">
    <source>
        <dbReference type="ARBA" id="ARBA00005046"/>
    </source>
</evidence>
<dbReference type="Pfam" id="PF01967">
    <property type="entry name" value="MoaC"/>
    <property type="match status" value="1"/>
</dbReference>
<proteinExistence type="inferred from homology"/>
<feature type="domain" description="Molybdopterin cofactor biosynthesis C (MoaC)" evidence="6">
    <location>
        <begin position="16"/>
        <end position="157"/>
    </location>
</feature>
<dbReference type="EC" id="4.6.1.17" evidence="3"/>
<dbReference type="GO" id="GO:0061799">
    <property type="term" value="F:cyclic pyranopterin monophosphate synthase activity"/>
    <property type="evidence" value="ECO:0007669"/>
    <property type="project" value="UniProtKB-EC"/>
</dbReference>
<dbReference type="NCBIfam" id="NF006870">
    <property type="entry name" value="PRK09364.1"/>
    <property type="match status" value="1"/>
</dbReference>
<dbReference type="AlphaFoldDB" id="A0A382ED20"/>
<organism evidence="7">
    <name type="scientific">marine metagenome</name>
    <dbReference type="NCBI Taxonomy" id="408172"/>
    <lineage>
        <taxon>unclassified sequences</taxon>
        <taxon>metagenomes</taxon>
        <taxon>ecological metagenomes</taxon>
    </lineage>
</organism>
<dbReference type="InterPro" id="IPR002820">
    <property type="entry name" value="Mopterin_CF_biosynth-C_dom"/>
</dbReference>
<reference evidence="7" key="1">
    <citation type="submission" date="2018-05" db="EMBL/GenBank/DDBJ databases">
        <authorList>
            <person name="Lanie J.A."/>
            <person name="Ng W.-L."/>
            <person name="Kazmierczak K.M."/>
            <person name="Andrzejewski T.M."/>
            <person name="Davidsen T.M."/>
            <person name="Wayne K.J."/>
            <person name="Tettelin H."/>
            <person name="Glass J.I."/>
            <person name="Rusch D."/>
            <person name="Podicherti R."/>
            <person name="Tsui H.-C.T."/>
            <person name="Winkler M.E."/>
        </authorList>
    </citation>
    <scope>NUCLEOTIDE SEQUENCE</scope>
</reference>
<dbReference type="Gene3D" id="3.30.70.640">
    <property type="entry name" value="Molybdopterin cofactor biosynthesis C (MoaC) domain"/>
    <property type="match status" value="1"/>
</dbReference>
<dbReference type="HAMAP" id="MF_01224_B">
    <property type="entry name" value="MoaC_B"/>
    <property type="match status" value="1"/>
</dbReference>
<dbReference type="InterPro" id="IPR047594">
    <property type="entry name" value="MoaC_bact/euk"/>
</dbReference>
<dbReference type="GO" id="GO:0006777">
    <property type="term" value="P:Mo-molybdopterin cofactor biosynthetic process"/>
    <property type="evidence" value="ECO:0007669"/>
    <property type="project" value="UniProtKB-KW"/>
</dbReference>
<dbReference type="PANTHER" id="PTHR22960">
    <property type="entry name" value="MOLYBDOPTERIN COFACTOR SYNTHESIS PROTEIN A"/>
    <property type="match status" value="1"/>
</dbReference>
<dbReference type="PANTHER" id="PTHR22960:SF29">
    <property type="entry name" value="CYCLIC PYRANOPTERIN MONOPHOSPHATE SYNTHASE"/>
    <property type="match status" value="1"/>
</dbReference>
<sequence>MVNPLTHFNEEGRARMVDVGEKDSTERIAIASGQVYLRPNTMSLIKQGNIKKGDVLAVAQVAGIMGAKKTSDVIPMCHPLLLTNVDITFDSNSKPDSITGLCCIEVKATVKVTGQTGVEMEALTAVSIAALTIYDMCKAVDREMFFTNIGLIQKSGGKSGTFSRKQVGNG</sequence>
<evidence type="ECO:0000256" key="4">
    <source>
        <dbReference type="ARBA" id="ARBA00023150"/>
    </source>
</evidence>
<protein>
    <recommendedName>
        <fullName evidence="3">cyclic pyranopterin monophosphate synthase</fullName>
        <ecNumber evidence="3">4.6.1.17</ecNumber>
    </recommendedName>
</protein>
<accession>A0A382ED20</accession>
<evidence type="ECO:0000256" key="5">
    <source>
        <dbReference type="ARBA" id="ARBA00023239"/>
    </source>
</evidence>
<name>A0A382ED20_9ZZZZ</name>
<evidence type="ECO:0000259" key="6">
    <source>
        <dbReference type="Pfam" id="PF01967"/>
    </source>
</evidence>